<proteinExistence type="predicted"/>
<dbReference type="AlphaFoldDB" id="A0AAD8EL59"/>
<dbReference type="EMBL" id="JASPKZ010003052">
    <property type="protein sequence ID" value="KAJ9594328.1"/>
    <property type="molecule type" value="Genomic_DNA"/>
</dbReference>
<organism evidence="1 2">
    <name type="scientific">Diploptera punctata</name>
    <name type="common">Pacific beetle cockroach</name>
    <dbReference type="NCBI Taxonomy" id="6984"/>
    <lineage>
        <taxon>Eukaryota</taxon>
        <taxon>Metazoa</taxon>
        <taxon>Ecdysozoa</taxon>
        <taxon>Arthropoda</taxon>
        <taxon>Hexapoda</taxon>
        <taxon>Insecta</taxon>
        <taxon>Pterygota</taxon>
        <taxon>Neoptera</taxon>
        <taxon>Polyneoptera</taxon>
        <taxon>Dictyoptera</taxon>
        <taxon>Blattodea</taxon>
        <taxon>Blaberoidea</taxon>
        <taxon>Blaberidae</taxon>
        <taxon>Diplopterinae</taxon>
        <taxon>Diploptera</taxon>
    </lineage>
</organism>
<gene>
    <name evidence="1" type="ORF">L9F63_014245</name>
</gene>
<name>A0AAD8EL59_DIPPU</name>
<feature type="non-terminal residue" evidence="1">
    <location>
        <position position="1"/>
    </location>
</feature>
<reference evidence="1" key="1">
    <citation type="journal article" date="2023" name="IScience">
        <title>Live-bearing cockroach genome reveals convergent evolutionary mechanisms linked to viviparity in insects and beyond.</title>
        <authorList>
            <person name="Fouks B."/>
            <person name="Harrison M.C."/>
            <person name="Mikhailova A.A."/>
            <person name="Marchal E."/>
            <person name="English S."/>
            <person name="Carruthers M."/>
            <person name="Jennings E.C."/>
            <person name="Chiamaka E.L."/>
            <person name="Frigard R.A."/>
            <person name="Pippel M."/>
            <person name="Attardo G.M."/>
            <person name="Benoit J.B."/>
            <person name="Bornberg-Bauer E."/>
            <person name="Tobe S.S."/>
        </authorList>
    </citation>
    <scope>NUCLEOTIDE SEQUENCE</scope>
    <source>
        <strain evidence="1">Stay&amp;Tobe</strain>
    </source>
</reference>
<accession>A0AAD8EL59</accession>
<evidence type="ECO:0000313" key="2">
    <source>
        <dbReference type="Proteomes" id="UP001233999"/>
    </source>
</evidence>
<dbReference type="Proteomes" id="UP001233999">
    <property type="component" value="Unassembled WGS sequence"/>
</dbReference>
<reference evidence="1" key="2">
    <citation type="submission" date="2023-05" db="EMBL/GenBank/DDBJ databases">
        <authorList>
            <person name="Fouks B."/>
        </authorList>
    </citation>
    <scope>NUCLEOTIDE SEQUENCE</scope>
    <source>
        <strain evidence="1">Stay&amp;Tobe</strain>
        <tissue evidence="1">Testes</tissue>
    </source>
</reference>
<protein>
    <submittedName>
        <fullName evidence="1">Uncharacterized protein</fullName>
    </submittedName>
</protein>
<comment type="caution">
    <text evidence="1">The sequence shown here is derived from an EMBL/GenBank/DDBJ whole genome shotgun (WGS) entry which is preliminary data.</text>
</comment>
<evidence type="ECO:0000313" key="1">
    <source>
        <dbReference type="EMBL" id="KAJ9594328.1"/>
    </source>
</evidence>
<keyword evidence="2" id="KW-1185">Reference proteome</keyword>
<sequence>MESQSFESVYVKQEVCLPEDNSAEEDADCDLEENDEFLSETNVGEFIKTELKIEDTKILEIDDINVKNTEEGSVSGYEDFHDSDLNLAEKKTTILTGTILFILKRSLISVIIALKHSQKNLSRVNFVTNRFQTNLHLLSTNKFTQLRNLLPCLNLSTLVSPDYFCMEGRIPKHVKNHYLCFSSPCNIYPRENPDKLFLFLISLKWRMFLGEKHNINCMS</sequence>